<evidence type="ECO:0000256" key="3">
    <source>
        <dbReference type="ARBA" id="ARBA00023125"/>
    </source>
</evidence>
<dbReference type="InterPro" id="IPR014001">
    <property type="entry name" value="Helicase_ATP-bd"/>
</dbReference>
<dbReference type="EMBL" id="FNFI01000005">
    <property type="protein sequence ID" value="SDK14529.1"/>
    <property type="molecule type" value="Genomic_DNA"/>
</dbReference>
<dbReference type="Proteomes" id="UP000242700">
    <property type="component" value="Unassembled WGS sequence"/>
</dbReference>
<keyword evidence="3" id="KW-0238">DNA-binding</keyword>
<dbReference type="InterPro" id="IPR001650">
    <property type="entry name" value="Helicase_C-like"/>
</dbReference>
<dbReference type="Pfam" id="PF04851">
    <property type="entry name" value="ResIII"/>
    <property type="match status" value="1"/>
</dbReference>
<dbReference type="Gene3D" id="3.40.50.300">
    <property type="entry name" value="P-loop containing nucleotide triphosphate hydrolases"/>
    <property type="match status" value="2"/>
</dbReference>
<feature type="domain" description="Helicase C-terminal" evidence="5">
    <location>
        <begin position="278"/>
        <end position="414"/>
    </location>
</feature>
<dbReference type="PANTHER" id="PTHR30580">
    <property type="entry name" value="PRIMOSOMAL PROTEIN N"/>
    <property type="match status" value="1"/>
</dbReference>
<dbReference type="GO" id="GO:0006302">
    <property type="term" value="P:double-strand break repair"/>
    <property type="evidence" value="ECO:0007669"/>
    <property type="project" value="TreeGrafter"/>
</dbReference>
<dbReference type="STRING" id="586411.SAMN05216187_10575"/>
<dbReference type="SMART" id="SM00487">
    <property type="entry name" value="DEXDc"/>
    <property type="match status" value="1"/>
</dbReference>
<sequence>MILNHHANDIMFETGVKDSCCRRCGNTHKQLFYTYYSKYDALNVTYCLHCIALGRSDSVNPLYGYQTRRQKDNISYQLDFELNDVQKQASDRLLQAVKNHHNLLLYAVTGAGKTEITFEGIKYARENGLNVAFVSPRIDVVKEVYLRLSDAFKNTRIDLMYSGVKSVFSYTFTVCTVHQLFNFINHYDLIIIDEVDAFPLPEEPLLMETIKRAAAHNGSIILMTATPTADMKALAGKNNIVTIARRYHGHDLAIPSVIWHNAEKYIKKDKIPPKLNVLLDQIVAADRKVLVFFPDIQLMEQLAAVLKKQYKRIDSVYSKDPARYEKVQQMRDGELDILLTTTILERGVTFLYLDVIVVNAHDFDSASLIQICGRVGRKPKDPTGSIWLMTDFNTGSIRQTIKTIKQFNKGITAI</sequence>
<dbReference type="AlphaFoldDB" id="A0A1G8ZHF8"/>
<gene>
    <name evidence="6" type="ORF">SAMN05216187_10575</name>
</gene>
<evidence type="ECO:0000313" key="7">
    <source>
        <dbReference type="Proteomes" id="UP000242700"/>
    </source>
</evidence>
<dbReference type="GO" id="GO:0003677">
    <property type="term" value="F:DNA binding"/>
    <property type="evidence" value="ECO:0007669"/>
    <property type="project" value="UniProtKB-KW"/>
</dbReference>
<reference evidence="7" key="1">
    <citation type="submission" date="2016-10" db="EMBL/GenBank/DDBJ databases">
        <authorList>
            <person name="Varghese N."/>
            <person name="Submissions S."/>
        </authorList>
    </citation>
    <scope>NUCLEOTIDE SEQUENCE [LARGE SCALE GENOMIC DNA]</scope>
    <source>
        <strain evidence="7">CGMCC 1.8911</strain>
    </source>
</reference>
<feature type="domain" description="Helicase ATP-binding" evidence="4">
    <location>
        <begin position="94"/>
        <end position="245"/>
    </location>
</feature>
<dbReference type="PROSITE" id="PS51192">
    <property type="entry name" value="HELICASE_ATP_BIND_1"/>
    <property type="match status" value="1"/>
</dbReference>
<evidence type="ECO:0000259" key="5">
    <source>
        <dbReference type="PROSITE" id="PS51194"/>
    </source>
</evidence>
<dbReference type="PROSITE" id="PS51194">
    <property type="entry name" value="HELICASE_CTER"/>
    <property type="match status" value="1"/>
</dbReference>
<dbReference type="InterPro" id="IPR027417">
    <property type="entry name" value="P-loop_NTPase"/>
</dbReference>
<dbReference type="Pfam" id="PF00271">
    <property type="entry name" value="Helicase_C"/>
    <property type="match status" value="1"/>
</dbReference>
<dbReference type="SUPFAM" id="SSF52540">
    <property type="entry name" value="P-loop containing nucleoside triphosphate hydrolases"/>
    <property type="match status" value="1"/>
</dbReference>
<dbReference type="GO" id="GO:0005524">
    <property type="term" value="F:ATP binding"/>
    <property type="evidence" value="ECO:0007669"/>
    <property type="project" value="UniProtKB-KW"/>
</dbReference>
<evidence type="ECO:0000256" key="1">
    <source>
        <dbReference type="ARBA" id="ARBA00022741"/>
    </source>
</evidence>
<dbReference type="SMART" id="SM00490">
    <property type="entry name" value="HELICc"/>
    <property type="match status" value="1"/>
</dbReference>
<name>A0A1G8ZHF8_9STAP</name>
<keyword evidence="2" id="KW-0067">ATP-binding</keyword>
<dbReference type="OrthoDB" id="2077914at2"/>
<organism evidence="6 7">
    <name type="scientific">Jeotgalicoccus aerolatus</name>
    <dbReference type="NCBI Taxonomy" id="709510"/>
    <lineage>
        <taxon>Bacteria</taxon>
        <taxon>Bacillati</taxon>
        <taxon>Bacillota</taxon>
        <taxon>Bacilli</taxon>
        <taxon>Bacillales</taxon>
        <taxon>Staphylococcaceae</taxon>
        <taxon>Jeotgalicoccus</taxon>
    </lineage>
</organism>
<proteinExistence type="predicted"/>
<protein>
    <submittedName>
        <fullName evidence="6">Competence protein ComFA</fullName>
    </submittedName>
</protein>
<dbReference type="GO" id="GO:0016787">
    <property type="term" value="F:hydrolase activity"/>
    <property type="evidence" value="ECO:0007669"/>
    <property type="project" value="InterPro"/>
</dbReference>
<dbReference type="InterPro" id="IPR006935">
    <property type="entry name" value="Helicase/UvrB_N"/>
</dbReference>
<dbReference type="GO" id="GO:0006310">
    <property type="term" value="P:DNA recombination"/>
    <property type="evidence" value="ECO:0007669"/>
    <property type="project" value="TreeGrafter"/>
</dbReference>
<keyword evidence="1" id="KW-0547">Nucleotide-binding</keyword>
<evidence type="ECO:0000313" key="6">
    <source>
        <dbReference type="EMBL" id="SDK14529.1"/>
    </source>
</evidence>
<dbReference type="GO" id="GO:0006270">
    <property type="term" value="P:DNA replication initiation"/>
    <property type="evidence" value="ECO:0007669"/>
    <property type="project" value="TreeGrafter"/>
</dbReference>
<evidence type="ECO:0000259" key="4">
    <source>
        <dbReference type="PROSITE" id="PS51192"/>
    </source>
</evidence>
<accession>A0A1G8ZHF8</accession>
<dbReference type="RefSeq" id="WP_092597008.1">
    <property type="nucleotide sequence ID" value="NZ_FNFI01000005.1"/>
</dbReference>
<dbReference type="PANTHER" id="PTHR30580:SF1">
    <property type="entry name" value="COMF OPERON PROTEIN 1"/>
    <property type="match status" value="1"/>
</dbReference>
<evidence type="ECO:0000256" key="2">
    <source>
        <dbReference type="ARBA" id="ARBA00022840"/>
    </source>
</evidence>
<dbReference type="GO" id="GO:0043138">
    <property type="term" value="F:3'-5' DNA helicase activity"/>
    <property type="evidence" value="ECO:0007669"/>
    <property type="project" value="TreeGrafter"/>
</dbReference>